<dbReference type="Proteomes" id="UP001549773">
    <property type="component" value="Unassembled WGS sequence"/>
</dbReference>
<reference evidence="2 3" key="1">
    <citation type="submission" date="2024-07" db="EMBL/GenBank/DDBJ databases">
        <title>The genome sequence of type strain Sediminicola luteus GDMCC 1.2596T.</title>
        <authorList>
            <person name="Liu Y."/>
        </authorList>
    </citation>
    <scope>NUCLEOTIDE SEQUENCE [LARGE SCALE GENOMIC DNA]</scope>
    <source>
        <strain evidence="2 3">GDMCC 1.2596</strain>
    </source>
</reference>
<gene>
    <name evidence="2" type="ORF">ABXZ32_03370</name>
</gene>
<evidence type="ECO:0000256" key="1">
    <source>
        <dbReference type="SAM" id="SignalP"/>
    </source>
</evidence>
<keyword evidence="1" id="KW-0732">Signal</keyword>
<name>A0ABV2TT22_9FLAO</name>
<feature type="chain" id="PRO_5046436222" evidence="1">
    <location>
        <begin position="21"/>
        <end position="283"/>
    </location>
</feature>
<evidence type="ECO:0000313" key="3">
    <source>
        <dbReference type="Proteomes" id="UP001549773"/>
    </source>
</evidence>
<accession>A0ABV2TT22</accession>
<keyword evidence="3" id="KW-1185">Reference proteome</keyword>
<feature type="signal peptide" evidence="1">
    <location>
        <begin position="1"/>
        <end position="20"/>
    </location>
</feature>
<proteinExistence type="predicted"/>
<evidence type="ECO:0000313" key="2">
    <source>
        <dbReference type="EMBL" id="MET7028417.1"/>
    </source>
</evidence>
<organism evidence="2 3">
    <name type="scientific">Sediminicola luteus</name>
    <dbReference type="NCBI Taxonomy" id="319238"/>
    <lineage>
        <taxon>Bacteria</taxon>
        <taxon>Pseudomonadati</taxon>
        <taxon>Bacteroidota</taxon>
        <taxon>Flavobacteriia</taxon>
        <taxon>Flavobacteriales</taxon>
        <taxon>Flavobacteriaceae</taxon>
        <taxon>Sediminicola</taxon>
    </lineage>
</organism>
<protein>
    <submittedName>
        <fullName evidence="2">Uncharacterized protein</fullName>
    </submittedName>
</protein>
<dbReference type="RefSeq" id="WP_354617249.1">
    <property type="nucleotide sequence ID" value="NZ_JBEWYP010000001.1"/>
</dbReference>
<comment type="caution">
    <text evidence="2">The sequence shown here is derived from an EMBL/GenBank/DDBJ whole genome shotgun (WGS) entry which is preliminary data.</text>
</comment>
<sequence>MKISLFTLLLFALFLGNAQADLNQYKYIIVPKKFDGFRNVNQYQTSTLIKFLFVENGYTAVYEDALPDDLNRDRCLGTVVGLKDDSSMFTTKISLILKDCQSKVVFETKEGTSKEKDYKDAYNEAIRDAFVSFKGLDYKYSPKEEQEAPVKISFKNDVKELNETDAKKPAAAVSVEDNTGKKGEVTEMAPRVVNQEGDATKKALQKGPIVPPTVLYAQVINNGYQLVDASPKVILKMLKSTLEGVFIAESLELNGVVYKRNNKWYFEYNKDGKVVVDELNIKF</sequence>
<dbReference type="EMBL" id="JBEWYP010000001">
    <property type="protein sequence ID" value="MET7028417.1"/>
    <property type="molecule type" value="Genomic_DNA"/>
</dbReference>